<feature type="region of interest" description="Disordered" evidence="1">
    <location>
        <begin position="925"/>
        <end position="948"/>
    </location>
</feature>
<protein>
    <submittedName>
        <fullName evidence="3">Uncharacterized protein</fullName>
    </submittedName>
</protein>
<feature type="region of interest" description="Disordered" evidence="1">
    <location>
        <begin position="304"/>
        <end position="331"/>
    </location>
</feature>
<accession>A0A1Q9CI17</accession>
<dbReference type="EMBL" id="LSRX01001180">
    <property type="protein sequence ID" value="OLP82579.1"/>
    <property type="molecule type" value="Genomic_DNA"/>
</dbReference>
<feature type="region of interest" description="Disordered" evidence="1">
    <location>
        <begin position="1245"/>
        <end position="1289"/>
    </location>
</feature>
<feature type="compositionally biased region" description="Polar residues" evidence="1">
    <location>
        <begin position="1075"/>
        <end position="1084"/>
    </location>
</feature>
<feature type="region of interest" description="Disordered" evidence="1">
    <location>
        <begin position="694"/>
        <end position="781"/>
    </location>
</feature>
<evidence type="ECO:0000313" key="3">
    <source>
        <dbReference type="EMBL" id="OLP82579.1"/>
    </source>
</evidence>
<feature type="compositionally biased region" description="Polar residues" evidence="1">
    <location>
        <begin position="1186"/>
        <end position="1196"/>
    </location>
</feature>
<dbReference type="Proteomes" id="UP000186817">
    <property type="component" value="Unassembled WGS sequence"/>
</dbReference>
<gene>
    <name evidence="3" type="ORF">AK812_SmicGene36754</name>
</gene>
<feature type="compositionally biased region" description="Pro residues" evidence="1">
    <location>
        <begin position="312"/>
        <end position="322"/>
    </location>
</feature>
<reference evidence="3 4" key="1">
    <citation type="submission" date="2016-02" db="EMBL/GenBank/DDBJ databases">
        <title>Genome analysis of coral dinoflagellate symbionts highlights evolutionary adaptations to a symbiotic lifestyle.</title>
        <authorList>
            <person name="Aranda M."/>
            <person name="Li Y."/>
            <person name="Liew Y.J."/>
            <person name="Baumgarten S."/>
            <person name="Simakov O."/>
            <person name="Wilson M."/>
            <person name="Piel J."/>
            <person name="Ashoor H."/>
            <person name="Bougouffa S."/>
            <person name="Bajic V.B."/>
            <person name="Ryu T."/>
            <person name="Ravasi T."/>
            <person name="Bayer T."/>
            <person name="Micklem G."/>
            <person name="Kim H."/>
            <person name="Bhak J."/>
            <person name="Lajeunesse T.C."/>
            <person name="Voolstra C.R."/>
        </authorList>
    </citation>
    <scope>NUCLEOTIDE SEQUENCE [LARGE SCALE GENOMIC DNA]</scope>
    <source>
        <strain evidence="3 4">CCMP2467</strain>
    </source>
</reference>
<feature type="region of interest" description="Disordered" evidence="1">
    <location>
        <begin position="504"/>
        <end position="558"/>
    </location>
</feature>
<evidence type="ECO:0000256" key="1">
    <source>
        <dbReference type="SAM" id="MobiDB-lite"/>
    </source>
</evidence>
<keyword evidence="2" id="KW-0812">Transmembrane</keyword>
<sequence>MDSPWLSYTSNLAVALWFAAKPGDLRILAAVKPTEVATFTLAQDADLSSTGKRRPPPQQLLKKAWRYTSWAKERPLIGVAPTDVVRHIVRDRRQRSGCGMGNAHGFNLDRVMLPIGASGRLLIRFVMQNFVELPRSFRACVSAPCGNEDPDPIQILHYLSETVEPQCAPGYFDFSQGKAYYWSCAFYCEGGKYYATAGCQCACLTHLQAAKLLEAGATTAPGVSDGTILPTSPPVAATTQQAIVVITTFPVGEMGAGPQAPSVNDNPPPASAPTPPGSEEVPETPARTRVENVAMVGGAALGGDWSRCVNDNPPPASAPTPPGSEEVPETPARTRVENVAMVGGVETPSANITVHMTAQYTHLGSEVDDTGSDLSDLRRPMGSPNFPGVDDESLFLCLGVMRRDMPAITLYKPSDAAPSPAEPTFELTVAGRGSSSRASSKSSTGSQRALITDGPGSRRNSRESAGSLRSAGKATDAEALATASTNASNFSGVGSVNSSWAWGQNLQNDGTGSNHLGSRHLSPQRPRASSKCSTSSKPSRVEPEIVGERRERRASDSSNVSIRELEDIGLSAWRTYTISRLLGVFKSFIAGNPKKELLWSLWVDTAKSVIAGLEGGHLSSPSSSLRRVQQAPQQGLDSIEVVVPVCEPGYKDRTGGKAFHWSCAHHCEGGPNYATAQCQCACLTAEQIAELEATTTTTTSKEPPTTTSIPIASGSGTLIPTGGPATTPPPVTGVSGFPVGDLNSGGPRPGGPGRGSGGGTPAPDMEGNETAQEREQRDRTSVETVAAVGGAAIAGLCLLSLLILVCCGLRRRKQVCEKEISEKLRSAAGRGHYDSKVQVSVGYIDGALNLTTLPERLKQKLEARSLTVRECKVGKNPKGKYDVVEVSCAWPLPDSPVSGSPETAPSITLYKPKARSALQHLRHAAAKNARPAQYDEQPEKKRRRTIDVDKEVVRERKDGDKTSVETVAAVGGAAIAGLCLLSLLILVCCGLRRRKQEISEKLRSAAGRGHYDSKVQVSVGYIDGALNLTTLPERLKQKLEARSLTVRECKVGKNPKGKYDVVEVSCAWPLPDSPVSGSPETAPSITLYKPKEAAPEPSYEVTVPGRASSRASSKSSVGSNQFLIGGGSRKASRTSSKNSSGSSRSAGQATDLDDALANGGSSANVSGRNSISSWTWGQRNDRPSATHLTPQRSRGTGNQGLRPRLIGNQGPTNRKQAKHRQQATVTRWLHSATRNCRKMLAEGDAGWPSRVAPEGGDTERRASDMSHVSHMSHLSVRDQEVPSWRKPSK</sequence>
<feature type="region of interest" description="Disordered" evidence="1">
    <location>
        <begin position="428"/>
        <end position="473"/>
    </location>
</feature>
<feature type="compositionally biased region" description="Low complexity" evidence="1">
    <location>
        <begin position="732"/>
        <end position="746"/>
    </location>
</feature>
<dbReference type="OrthoDB" id="437746at2759"/>
<feature type="compositionally biased region" description="Pro residues" evidence="1">
    <location>
        <begin position="266"/>
        <end position="276"/>
    </location>
</feature>
<evidence type="ECO:0000256" key="2">
    <source>
        <dbReference type="SAM" id="Phobius"/>
    </source>
</evidence>
<feature type="compositionally biased region" description="Polar residues" evidence="1">
    <location>
        <begin position="504"/>
        <end position="516"/>
    </location>
</feature>
<keyword evidence="2" id="KW-0472">Membrane</keyword>
<feature type="compositionally biased region" description="Low complexity" evidence="1">
    <location>
        <begin position="1105"/>
        <end position="1119"/>
    </location>
</feature>
<feature type="transmembrane region" description="Helical" evidence="2">
    <location>
        <begin position="966"/>
        <end position="987"/>
    </location>
</feature>
<feature type="transmembrane region" description="Helical" evidence="2">
    <location>
        <begin position="785"/>
        <end position="809"/>
    </location>
</feature>
<evidence type="ECO:0000313" key="4">
    <source>
        <dbReference type="Proteomes" id="UP000186817"/>
    </source>
</evidence>
<name>A0A1Q9CI17_SYMMI</name>
<organism evidence="3 4">
    <name type="scientific">Symbiodinium microadriaticum</name>
    <name type="common">Dinoflagellate</name>
    <name type="synonym">Zooxanthella microadriatica</name>
    <dbReference type="NCBI Taxonomy" id="2951"/>
    <lineage>
        <taxon>Eukaryota</taxon>
        <taxon>Sar</taxon>
        <taxon>Alveolata</taxon>
        <taxon>Dinophyceae</taxon>
        <taxon>Suessiales</taxon>
        <taxon>Symbiodiniaceae</taxon>
        <taxon>Symbiodinium</taxon>
    </lineage>
</organism>
<keyword evidence="2" id="KW-1133">Transmembrane helix</keyword>
<feature type="compositionally biased region" description="Low complexity" evidence="1">
    <location>
        <begin position="1265"/>
        <end position="1274"/>
    </location>
</feature>
<feature type="compositionally biased region" description="Polar residues" evidence="1">
    <location>
        <begin position="1159"/>
        <end position="1178"/>
    </location>
</feature>
<feature type="compositionally biased region" description="Low complexity" evidence="1">
    <location>
        <begin position="430"/>
        <end position="449"/>
    </location>
</feature>
<keyword evidence="4" id="KW-1185">Reference proteome</keyword>
<feature type="compositionally biased region" description="Low complexity" evidence="1">
    <location>
        <begin position="694"/>
        <end position="725"/>
    </location>
</feature>
<feature type="compositionally biased region" description="Low complexity" evidence="1">
    <location>
        <begin position="529"/>
        <end position="538"/>
    </location>
</feature>
<proteinExistence type="predicted"/>
<feature type="compositionally biased region" description="Basic and acidic residues" evidence="1">
    <location>
        <begin position="539"/>
        <end position="555"/>
    </location>
</feature>
<feature type="region of interest" description="Disordered" evidence="1">
    <location>
        <begin position="255"/>
        <end position="286"/>
    </location>
</feature>
<comment type="caution">
    <text evidence="3">The sequence shown here is derived from an EMBL/GenBank/DDBJ whole genome shotgun (WGS) entry which is preliminary data.</text>
</comment>
<feature type="compositionally biased region" description="Gly residues" evidence="1">
    <location>
        <begin position="747"/>
        <end position="760"/>
    </location>
</feature>
<feature type="region of interest" description="Disordered" evidence="1">
    <location>
        <begin position="1072"/>
        <end position="1223"/>
    </location>
</feature>
<feature type="compositionally biased region" description="Low complexity" evidence="1">
    <location>
        <begin position="1133"/>
        <end position="1147"/>
    </location>
</feature>
<feature type="compositionally biased region" description="Basic and acidic residues" evidence="1">
    <location>
        <begin position="771"/>
        <end position="781"/>
    </location>
</feature>